<comment type="catalytic activity">
    <reaction evidence="15">
        <text>leukotriene C4(in) + ATP + H2O = leukotriene C4(out) + ADP + phosphate + H(+)</text>
        <dbReference type="Rhea" id="RHEA:38963"/>
        <dbReference type="ChEBI" id="CHEBI:15377"/>
        <dbReference type="ChEBI" id="CHEBI:15378"/>
        <dbReference type="ChEBI" id="CHEBI:30616"/>
        <dbReference type="ChEBI" id="CHEBI:43474"/>
        <dbReference type="ChEBI" id="CHEBI:57973"/>
        <dbReference type="ChEBI" id="CHEBI:456216"/>
    </reaction>
    <physiologicalReaction direction="left-to-right" evidence="15">
        <dbReference type="Rhea" id="RHEA:38964"/>
    </physiologicalReaction>
</comment>
<feature type="transmembrane region" description="Helical" evidence="18">
    <location>
        <begin position="70"/>
        <end position="93"/>
    </location>
</feature>
<feature type="transmembrane region" description="Helical" evidence="18">
    <location>
        <begin position="348"/>
        <end position="370"/>
    </location>
</feature>
<evidence type="ECO:0000313" key="21">
    <source>
        <dbReference type="EMBL" id="QBP15009.1"/>
    </source>
</evidence>
<evidence type="ECO:0000256" key="18">
    <source>
        <dbReference type="SAM" id="Phobius"/>
    </source>
</evidence>
<evidence type="ECO:0000256" key="2">
    <source>
        <dbReference type="ARBA" id="ARBA00004651"/>
    </source>
</evidence>
<evidence type="ECO:0000256" key="6">
    <source>
        <dbReference type="ARBA" id="ARBA00022692"/>
    </source>
</evidence>
<keyword evidence="13 18" id="KW-0472">Membrane</keyword>
<keyword evidence="12" id="KW-0445">Lipid transport</keyword>
<dbReference type="Pfam" id="PF00005">
    <property type="entry name" value="ABC_tran"/>
    <property type="match status" value="2"/>
</dbReference>
<keyword evidence="11 18" id="KW-1133">Transmembrane helix</keyword>
<dbReference type="InterPro" id="IPR036640">
    <property type="entry name" value="ABC1_TM_sf"/>
</dbReference>
<keyword evidence="4" id="KW-0813">Transport</keyword>
<comment type="catalytic activity">
    <reaction evidence="16">
        <text>17beta-estradiol 17-O-(beta-D-glucuronate)(in) + ATP + H2O = 17beta-estradiol 17-O-(beta-D-glucuronate)(out) + ADP + phosphate + H(+)</text>
        <dbReference type="Rhea" id="RHEA:60128"/>
        <dbReference type="ChEBI" id="CHEBI:15377"/>
        <dbReference type="ChEBI" id="CHEBI:15378"/>
        <dbReference type="ChEBI" id="CHEBI:30616"/>
        <dbReference type="ChEBI" id="CHEBI:43474"/>
        <dbReference type="ChEBI" id="CHEBI:82961"/>
        <dbReference type="ChEBI" id="CHEBI:456216"/>
    </reaction>
    <physiologicalReaction direction="left-to-right" evidence="16">
        <dbReference type="Rhea" id="RHEA:60129"/>
    </physiologicalReaction>
</comment>
<dbReference type="GO" id="GO:0016887">
    <property type="term" value="F:ATP hydrolysis activity"/>
    <property type="evidence" value="ECO:0007669"/>
    <property type="project" value="InterPro"/>
</dbReference>
<dbReference type="Gene3D" id="1.20.1560.10">
    <property type="entry name" value="ABC transporter type 1, transmembrane domain"/>
    <property type="match status" value="2"/>
</dbReference>
<reference evidence="21" key="2">
    <citation type="journal article" date="2019" name="J. Biol. Chem.">
        <title>The chloride channel CFTR controls cellular quiescence by hyperpolarizing the cell membrane during diapause in the crustacean Artemia.</title>
        <authorList>
            <person name="Li A.Q."/>
            <person name="Sun Z.P."/>
            <person name="Liu X."/>
            <person name="Yang J.S."/>
            <person name="Jin F."/>
            <person name="Zhu L."/>
            <person name="Jia W.H."/>
            <person name="Vos S."/>
            <person name="Stappen G.V."/>
            <person name="Bossier P."/>
            <person name="Yang W.J."/>
        </authorList>
    </citation>
    <scope>NUCLEOTIDE SEQUENCE</scope>
</reference>
<feature type="domain" description="ABC transporter" evidence="19">
    <location>
        <begin position="625"/>
        <end position="849"/>
    </location>
</feature>
<dbReference type="GO" id="GO:0006869">
    <property type="term" value="P:lipid transport"/>
    <property type="evidence" value="ECO:0007669"/>
    <property type="project" value="UniProtKB-KW"/>
</dbReference>
<comment type="similarity">
    <text evidence="3">Belongs to the ABC transporter superfamily. ABCC family. Conjugate transporter (TC 3.A.1.208) subfamily.</text>
</comment>
<dbReference type="InterPro" id="IPR017871">
    <property type="entry name" value="ABC_transporter-like_CS"/>
</dbReference>
<dbReference type="InterPro" id="IPR050173">
    <property type="entry name" value="ABC_transporter_C-like"/>
</dbReference>
<dbReference type="EMBL" id="MH822146">
    <property type="protein sequence ID" value="QBP15009.1"/>
    <property type="molecule type" value="mRNA"/>
</dbReference>
<feature type="transmembrane region" description="Helical" evidence="18">
    <location>
        <begin position="1029"/>
        <end position="1055"/>
    </location>
</feature>
<protein>
    <submittedName>
        <fullName evidence="21">Cystic fibrosis transmembrane conductance regulator</fullName>
    </submittedName>
</protein>
<dbReference type="InterPro" id="IPR003593">
    <property type="entry name" value="AAA+_ATPase"/>
</dbReference>
<feature type="domain" description="ABC transmembrane type-1" evidence="20">
    <location>
        <begin position="314"/>
        <end position="593"/>
    </location>
</feature>
<evidence type="ECO:0000256" key="3">
    <source>
        <dbReference type="ARBA" id="ARBA00009726"/>
    </source>
</evidence>
<dbReference type="CDD" id="cd18595">
    <property type="entry name" value="ABC_6TM_MRP1_2_3_6_D1_like"/>
    <property type="match status" value="1"/>
</dbReference>
<evidence type="ECO:0000256" key="1">
    <source>
        <dbReference type="ARBA" id="ARBA00004128"/>
    </source>
</evidence>
<feature type="transmembrane region" description="Helical" evidence="18">
    <location>
        <begin position="968"/>
        <end position="990"/>
    </location>
</feature>
<feature type="region of interest" description="Disordered" evidence="17">
    <location>
        <begin position="876"/>
        <end position="949"/>
    </location>
</feature>
<evidence type="ECO:0000256" key="4">
    <source>
        <dbReference type="ARBA" id="ARBA00022448"/>
    </source>
</evidence>
<evidence type="ECO:0000256" key="11">
    <source>
        <dbReference type="ARBA" id="ARBA00022989"/>
    </source>
</evidence>
<dbReference type="FunFam" id="1.20.1560.10:FF:000007">
    <property type="entry name" value="ATP-binding cassette subfamily C member 1"/>
    <property type="match status" value="1"/>
</dbReference>
<feature type="transmembrane region" description="Helical" evidence="18">
    <location>
        <begin position="576"/>
        <end position="596"/>
    </location>
</feature>
<feature type="transmembrane region" description="Helical" evidence="18">
    <location>
        <begin position="450"/>
        <end position="470"/>
    </location>
</feature>
<dbReference type="FunFam" id="3.40.50.300:FF:000074">
    <property type="entry name" value="Multidrug resistance-associated protein 5 isoform 1"/>
    <property type="match status" value="1"/>
</dbReference>
<dbReference type="SUPFAM" id="SSF90123">
    <property type="entry name" value="ABC transporter transmembrane region"/>
    <property type="match status" value="2"/>
</dbReference>
<dbReference type="PROSITE" id="PS00211">
    <property type="entry name" value="ABC_TRANSPORTER_1"/>
    <property type="match status" value="2"/>
</dbReference>
<evidence type="ECO:0000256" key="16">
    <source>
        <dbReference type="ARBA" id="ARBA00047576"/>
    </source>
</evidence>
<keyword evidence="5" id="KW-1003">Cell membrane</keyword>
<dbReference type="NCBIfam" id="TIGR00957">
    <property type="entry name" value="MRP_assoc_pro"/>
    <property type="match status" value="1"/>
</dbReference>
<dbReference type="FunFam" id="1.20.1560.10:FF:000001">
    <property type="entry name" value="ATP-binding cassette subfamily C member 1"/>
    <property type="match status" value="1"/>
</dbReference>
<evidence type="ECO:0000256" key="8">
    <source>
        <dbReference type="ARBA" id="ARBA00022741"/>
    </source>
</evidence>
<dbReference type="InterPro" id="IPR003439">
    <property type="entry name" value="ABC_transporter-like_ATP-bd"/>
</dbReference>
<dbReference type="GO" id="GO:0005774">
    <property type="term" value="C:vacuolar membrane"/>
    <property type="evidence" value="ECO:0007669"/>
    <property type="project" value="UniProtKB-SubCell"/>
</dbReference>
<evidence type="ECO:0000256" key="14">
    <source>
        <dbReference type="ARBA" id="ARBA00034018"/>
    </source>
</evidence>
<evidence type="ECO:0000256" key="12">
    <source>
        <dbReference type="ARBA" id="ARBA00023055"/>
    </source>
</evidence>
<evidence type="ECO:0000256" key="9">
    <source>
        <dbReference type="ARBA" id="ARBA00022840"/>
    </source>
</evidence>
<feature type="transmembrane region" description="Helical" evidence="18">
    <location>
        <begin position="1109"/>
        <end position="1140"/>
    </location>
</feature>
<evidence type="ECO:0000256" key="17">
    <source>
        <dbReference type="SAM" id="MobiDB-lite"/>
    </source>
</evidence>
<dbReference type="PANTHER" id="PTHR24223:SF443">
    <property type="entry name" value="MULTIDRUG-RESISTANCE LIKE PROTEIN 1, ISOFORM I"/>
    <property type="match status" value="1"/>
</dbReference>
<evidence type="ECO:0000256" key="15">
    <source>
        <dbReference type="ARBA" id="ARBA00047523"/>
    </source>
</evidence>
<dbReference type="SMART" id="SM00382">
    <property type="entry name" value="AAA"/>
    <property type="match status" value="2"/>
</dbReference>
<feature type="domain" description="ABC transmembrane type-1" evidence="20">
    <location>
        <begin position="978"/>
        <end position="1267"/>
    </location>
</feature>
<comment type="catalytic activity">
    <reaction evidence="14">
        <text>ATP + H2O + xenobioticSide 1 = ADP + phosphate + xenobioticSide 2.</text>
        <dbReference type="EC" id="7.6.2.2"/>
    </reaction>
</comment>
<dbReference type="Pfam" id="PF00664">
    <property type="entry name" value="ABC_membrane"/>
    <property type="match status" value="2"/>
</dbReference>
<comment type="subcellular location">
    <subcellularLocation>
        <location evidence="2">Cell membrane</location>
        <topology evidence="2">Multi-pass membrane protein</topology>
    </subcellularLocation>
    <subcellularLocation>
        <location evidence="1">Vacuole membrane</location>
        <topology evidence="1">Multi-pass membrane protein</topology>
    </subcellularLocation>
</comment>
<accession>A0A482J172</accession>
<name>A0A482J172_ARTPA</name>
<feature type="transmembrane region" description="Helical" evidence="18">
    <location>
        <begin position="425"/>
        <end position="444"/>
    </location>
</feature>
<dbReference type="Gene3D" id="3.40.50.300">
    <property type="entry name" value="P-loop containing nucleotide triphosphate hydrolases"/>
    <property type="match status" value="2"/>
</dbReference>
<reference evidence="21" key="1">
    <citation type="submission" date="2018-09" db="EMBL/GenBank/DDBJ databases">
        <authorList>
            <person name="Li A."/>
        </authorList>
    </citation>
    <scope>NUCLEOTIDE SEQUENCE</scope>
</reference>
<dbReference type="GO" id="GO:0005524">
    <property type="term" value="F:ATP binding"/>
    <property type="evidence" value="ECO:0007669"/>
    <property type="project" value="UniProtKB-KW"/>
</dbReference>
<feature type="transmembrane region" description="Helical" evidence="18">
    <location>
        <begin position="527"/>
        <end position="556"/>
    </location>
</feature>
<proteinExistence type="evidence at transcript level"/>
<keyword evidence="10" id="KW-1278">Translocase</keyword>
<dbReference type="InterPro" id="IPR011527">
    <property type="entry name" value="ABC1_TM_dom"/>
</dbReference>
<keyword evidence="9" id="KW-0067">ATP-binding</keyword>
<dbReference type="Pfam" id="PF24357">
    <property type="entry name" value="TMD0_ABC"/>
    <property type="match status" value="1"/>
</dbReference>
<dbReference type="CDD" id="cd18603">
    <property type="entry name" value="ABC_6TM_MRP1_2_3_6_D2_like"/>
    <property type="match status" value="1"/>
</dbReference>
<feature type="domain" description="ABC transporter" evidence="19">
    <location>
        <begin position="1304"/>
        <end position="1538"/>
    </location>
</feature>
<evidence type="ECO:0000259" key="20">
    <source>
        <dbReference type="PROSITE" id="PS50929"/>
    </source>
</evidence>
<sequence length="1544" mass="172997">MGHADPLYCFCGSLLWDANITWNTDDPDFTDCFQKTVLIWVPCIWLWLFSLLEVYYIYSSKTRLIPWTALNIIKTVVNLLLIILCIIDFAWAVDSESAGRLPIFPADIYTPLIKFATLVLSLVLLLAGKRQGVRSSGVLFIFWLLLSLCGAITYRSKILKATDLVETVNTFTFTTYMIYYPLVIFMLFLNCFSDAPPTYEAGQRKSEKTSPELGASFVSMLTFSWFDTLAILGYKKSLEVKDLWDLKPEDRSSTIVPRWDKFWKKVVSKAQKKSGESTEKPEFNKAETKRTQKKKQMWILPTLVKTFGWTFLSGSVLKLVQDMLTFISAQLLSALIEFVESDDYVWRGYLYVGLMTASAFVQTFFLNQYFHRMYVLGMRIRTAIVSAVYRKALRISNAARKESTVGEIVNLMSVDAQRLMDLTSYLNMLWSAPLQIGLAIYFLYNILGPSVFAGLAVMVLLIPINGFLASKTRNLQMAQMKNKDKRVKLLNEILSGIKVLKLYAWEPSFQNKVEDIRDKEIEVLKKAAYLSAGTSFLWTCAPVLVSLTSFAAFVLSNPNNILDAQKAFVSLSLFNIMRHPMSILPILTADLVQASVSLKRMNKFMNAEELNPDAVTHDSDEQNPIVVKDGSFSWGVDEKPVLKNISFEVEEGSLVAVVGMVGSGKSSLISAVLGEMDKLSGKVNTKGSIAYVPQQAWIQNAILRQNIIFGGAEEESRYNQVIDSCALRPDFDILPAGDSTEIGEKGINLSGGQKQRVSLARAVYSDSDIYLMDDPLSAVDTHVGRHIFDNVIGPKGMLHKKTRILVTHGITFLPQTDKIIVLKDGVVSEAGSYKELLDKKGDFAEFLLEHLNEEEEGEDTVTELAKIREELESSLGREEVKRQISRQRSHVSESKSHLSDTSVTSSPQNSTKEGSKEVEKRRGSLEKSKSPTKEVQANGTVKPKEGEKLIEAEKAETGKVKMEVYLHYLRSVGFALSFWTILLYAIYQLFSVGTNVWLSAWSNAYVNENDTATEPVPIPPSERDMFLGVYGALGFGQAVSIAAASLTNALANLFASRLLHNIMLRHVFRSPMSYFDTTPLGRIVNRFAKDVDVVDNVLPSVVRSWLQTLLSVIATIVVISYTTPIFLVMVLPIAVIYYFMQHFYVATSRQLKRLESITRSPIYSHFGETITGVSVIRAYSKEYRFIKENESKVDTNQICYYPSIVANRWLAVRLESVGNLIVLCASLFAVFGRESLNPGLVGLSISYALNITQTLNWFMRMTSEVETNIVAVERIKEYGETPQEAQWEIPDKKPPKEWPDEGKVEFIDYEVRYREGLEVVLKGINCSINGGEKVGIVGRTGAGKSSLTLGLFRIIEPAKGTIKIDGLDITRMGLHSLRSRLTIIPQDPVLFSGTLRMNLDPFKQHTDEGIWRALELAHLKTFALTLSAGLQHEVSEGGENLSVGQRQLVCLARALLRKTKVLILDEATAAVDLETDDLIQATIRKEFSECTVITIAHRLNTIMDSTRVMVLDKGQIIEFDSPSVLLADKSSTFYGMAKDANLVQ</sequence>
<evidence type="ECO:0000259" key="19">
    <source>
        <dbReference type="PROSITE" id="PS50893"/>
    </source>
</evidence>
<keyword evidence="6 18" id="KW-0812">Transmembrane</keyword>
<dbReference type="GO" id="GO:0008559">
    <property type="term" value="F:ABC-type xenobiotic transporter activity"/>
    <property type="evidence" value="ECO:0007669"/>
    <property type="project" value="UniProtKB-EC"/>
</dbReference>
<organism evidence="21">
    <name type="scientific">Artemia parthenogenetica</name>
    <name type="common">Brine shrimp</name>
    <dbReference type="NCBI Taxonomy" id="6663"/>
    <lineage>
        <taxon>Eukaryota</taxon>
        <taxon>Metazoa</taxon>
        <taxon>Ecdysozoa</taxon>
        <taxon>Arthropoda</taxon>
        <taxon>Crustacea</taxon>
        <taxon>Branchiopoda</taxon>
        <taxon>Anostraca</taxon>
        <taxon>Artemiidae</taxon>
        <taxon>Artemia</taxon>
    </lineage>
</organism>
<evidence type="ECO:0000256" key="10">
    <source>
        <dbReference type="ARBA" id="ARBA00022967"/>
    </source>
</evidence>
<dbReference type="InterPro" id="IPR005292">
    <property type="entry name" value="MRP"/>
</dbReference>
<dbReference type="PROSITE" id="PS50893">
    <property type="entry name" value="ABC_TRANSPORTER_2"/>
    <property type="match status" value="2"/>
</dbReference>
<feature type="transmembrane region" description="Helical" evidence="18">
    <location>
        <begin position="37"/>
        <end position="58"/>
    </location>
</feature>
<dbReference type="InterPro" id="IPR056227">
    <property type="entry name" value="TMD0_ABC"/>
</dbReference>
<feature type="transmembrane region" description="Helical" evidence="18">
    <location>
        <begin position="138"/>
        <end position="156"/>
    </location>
</feature>
<feature type="compositionally biased region" description="Polar residues" evidence="17">
    <location>
        <begin position="899"/>
        <end position="912"/>
    </location>
</feature>
<feature type="transmembrane region" description="Helical" evidence="18">
    <location>
        <begin position="108"/>
        <end position="126"/>
    </location>
</feature>
<dbReference type="GO" id="GO:0005886">
    <property type="term" value="C:plasma membrane"/>
    <property type="evidence" value="ECO:0007669"/>
    <property type="project" value="UniProtKB-SubCell"/>
</dbReference>
<evidence type="ECO:0000256" key="7">
    <source>
        <dbReference type="ARBA" id="ARBA00022737"/>
    </source>
</evidence>
<keyword evidence="7" id="KW-0677">Repeat</keyword>
<dbReference type="PROSITE" id="PS50929">
    <property type="entry name" value="ABC_TM1F"/>
    <property type="match status" value="2"/>
</dbReference>
<evidence type="ECO:0000256" key="13">
    <source>
        <dbReference type="ARBA" id="ARBA00023136"/>
    </source>
</evidence>
<dbReference type="PANTHER" id="PTHR24223">
    <property type="entry name" value="ATP-BINDING CASSETTE SUB-FAMILY C"/>
    <property type="match status" value="1"/>
</dbReference>
<feature type="transmembrane region" description="Helical" evidence="18">
    <location>
        <begin position="176"/>
        <end position="192"/>
    </location>
</feature>
<dbReference type="FunFam" id="3.40.50.300:FF:000293">
    <property type="entry name" value="ATP binding cassette subfamily C member 1"/>
    <property type="match status" value="1"/>
</dbReference>
<feature type="compositionally biased region" description="Basic and acidic residues" evidence="17">
    <location>
        <begin position="913"/>
        <end position="932"/>
    </location>
</feature>
<dbReference type="InterPro" id="IPR027417">
    <property type="entry name" value="P-loop_NTPase"/>
</dbReference>
<dbReference type="CDD" id="cd03244">
    <property type="entry name" value="ABCC_MRP_domain2"/>
    <property type="match status" value="1"/>
</dbReference>
<dbReference type="SUPFAM" id="SSF52540">
    <property type="entry name" value="P-loop containing nucleoside triphosphate hydrolases"/>
    <property type="match status" value="2"/>
</dbReference>
<evidence type="ECO:0000256" key="5">
    <source>
        <dbReference type="ARBA" id="ARBA00022475"/>
    </source>
</evidence>
<gene>
    <name evidence="21" type="primary">CFTR</name>
</gene>
<keyword evidence="8" id="KW-0547">Nucleotide-binding</keyword>
<dbReference type="CDD" id="cd03250">
    <property type="entry name" value="ABCC_MRP_domain1"/>
    <property type="match status" value="1"/>
</dbReference>